<dbReference type="EMBL" id="QMEB01000125">
    <property type="protein sequence ID" value="NMG20945.1"/>
    <property type="molecule type" value="Genomic_DNA"/>
</dbReference>
<sequence>MTDPVTTLTAFAIAEFAFKKFFESSVGKLGEKFTQTALTKMDELHQKIWDKLRRNPKATEALQEVEKGSKDHLNKVAFYLEDEMKDDTEFAAEIRAIAHEININRVQDNSSQTQNIYGGKGYQTKMGDNNTNQFGDTHNYYGTPPQS</sequence>
<protein>
    <recommendedName>
        <fullName evidence="4">NACHT-NTPase and P-loop NTPases N-terminal domain-containing protein</fullName>
    </recommendedName>
</protein>
<dbReference type="RefSeq" id="WP_169156199.1">
    <property type="nucleotide sequence ID" value="NZ_CAWPJE010000117.1"/>
</dbReference>
<gene>
    <name evidence="2" type="ORF">DP116_16375</name>
</gene>
<accession>A0ABX1PBQ4</accession>
<proteinExistence type="predicted"/>
<keyword evidence="3" id="KW-1185">Reference proteome</keyword>
<reference evidence="2 3" key="1">
    <citation type="submission" date="2018-06" db="EMBL/GenBank/DDBJ databases">
        <title>Comparative genomics of Brasilonema spp. strains.</title>
        <authorList>
            <person name="Alvarenga D.O."/>
            <person name="Fiore M.F."/>
            <person name="Varani A.M."/>
        </authorList>
    </citation>
    <scope>NUCLEOTIDE SEQUENCE [LARGE SCALE GENOMIC DNA]</scope>
    <source>
        <strain evidence="2 3">SPC951</strain>
    </source>
</reference>
<name>A0ABX1PBQ4_9CYAN</name>
<dbReference type="Proteomes" id="UP000718564">
    <property type="component" value="Unassembled WGS sequence"/>
</dbReference>
<evidence type="ECO:0000313" key="2">
    <source>
        <dbReference type="EMBL" id="NMG20945.1"/>
    </source>
</evidence>
<evidence type="ECO:0000313" key="3">
    <source>
        <dbReference type="Proteomes" id="UP000718564"/>
    </source>
</evidence>
<comment type="caution">
    <text evidence="2">The sequence shown here is derived from an EMBL/GenBank/DDBJ whole genome shotgun (WGS) entry which is preliminary data.</text>
</comment>
<evidence type="ECO:0000256" key="1">
    <source>
        <dbReference type="SAM" id="MobiDB-lite"/>
    </source>
</evidence>
<feature type="region of interest" description="Disordered" evidence="1">
    <location>
        <begin position="108"/>
        <end position="147"/>
    </location>
</feature>
<evidence type="ECO:0008006" key="4">
    <source>
        <dbReference type="Google" id="ProtNLM"/>
    </source>
</evidence>
<organism evidence="2 3">
    <name type="scientific">Brasilonema bromeliae SPC951</name>
    <dbReference type="NCBI Taxonomy" id="385972"/>
    <lineage>
        <taxon>Bacteria</taxon>
        <taxon>Bacillati</taxon>
        <taxon>Cyanobacteriota</taxon>
        <taxon>Cyanophyceae</taxon>
        <taxon>Nostocales</taxon>
        <taxon>Scytonemataceae</taxon>
        <taxon>Brasilonema</taxon>
        <taxon>Bromeliae group (in: Brasilonema)</taxon>
    </lineage>
</organism>
<feature type="compositionally biased region" description="Polar residues" evidence="1">
    <location>
        <begin position="126"/>
        <end position="136"/>
    </location>
</feature>